<organism evidence="1 2">
    <name type="scientific">Mucuna pruriens</name>
    <name type="common">Velvet bean</name>
    <name type="synonym">Dolichos pruriens</name>
    <dbReference type="NCBI Taxonomy" id="157652"/>
    <lineage>
        <taxon>Eukaryota</taxon>
        <taxon>Viridiplantae</taxon>
        <taxon>Streptophyta</taxon>
        <taxon>Embryophyta</taxon>
        <taxon>Tracheophyta</taxon>
        <taxon>Spermatophyta</taxon>
        <taxon>Magnoliopsida</taxon>
        <taxon>eudicotyledons</taxon>
        <taxon>Gunneridae</taxon>
        <taxon>Pentapetalae</taxon>
        <taxon>rosids</taxon>
        <taxon>fabids</taxon>
        <taxon>Fabales</taxon>
        <taxon>Fabaceae</taxon>
        <taxon>Papilionoideae</taxon>
        <taxon>50 kb inversion clade</taxon>
        <taxon>NPAAA clade</taxon>
        <taxon>indigoferoid/millettioid clade</taxon>
        <taxon>Phaseoleae</taxon>
        <taxon>Mucuna</taxon>
    </lineage>
</organism>
<name>A0A371E4F5_MUCPR</name>
<feature type="non-terminal residue" evidence="1">
    <location>
        <position position="1"/>
    </location>
</feature>
<accession>A0A371E4F5</accession>
<dbReference type="AlphaFoldDB" id="A0A371E4F5"/>
<dbReference type="EMBL" id="QJKJ01016488">
    <property type="protein sequence ID" value="RDX60926.1"/>
    <property type="molecule type" value="Genomic_DNA"/>
</dbReference>
<sequence length="212" mass="24628">MADPEQEKLLFSHASIDPSCAERKSNERFACGRDRVPHSRQQKPATAHTHCVVASPRRFIHQNVTRVTRICPFSEYSGARRHRLQRRHRRPLVVPIPERVRHRSGQHRRQSDYHSVHPDVAVRRNQRRSLRAVHRLVEWPRALPGTLRDRVTHPRERNPITLDPTRPMGSTSAHAEILHCHVSRSEHHVDVVSAGCCWYSFGSEGVELRCFE</sequence>
<gene>
    <name evidence="1" type="ORF">CR513_60891</name>
</gene>
<reference evidence="1" key="1">
    <citation type="submission" date="2018-05" db="EMBL/GenBank/DDBJ databases">
        <title>Draft genome of Mucuna pruriens seed.</title>
        <authorList>
            <person name="Nnadi N.E."/>
            <person name="Vos R."/>
            <person name="Hasami M.H."/>
            <person name="Devisetty U.K."/>
            <person name="Aguiy J.C."/>
        </authorList>
    </citation>
    <scope>NUCLEOTIDE SEQUENCE [LARGE SCALE GENOMIC DNA]</scope>
    <source>
        <strain evidence="1">JCA_2017</strain>
    </source>
</reference>
<proteinExistence type="predicted"/>
<protein>
    <submittedName>
        <fullName evidence="1">Uncharacterized protein</fullName>
    </submittedName>
</protein>
<keyword evidence="2" id="KW-1185">Reference proteome</keyword>
<dbReference type="Proteomes" id="UP000257109">
    <property type="component" value="Unassembled WGS sequence"/>
</dbReference>
<comment type="caution">
    <text evidence="1">The sequence shown here is derived from an EMBL/GenBank/DDBJ whole genome shotgun (WGS) entry which is preliminary data.</text>
</comment>
<evidence type="ECO:0000313" key="2">
    <source>
        <dbReference type="Proteomes" id="UP000257109"/>
    </source>
</evidence>
<evidence type="ECO:0000313" key="1">
    <source>
        <dbReference type="EMBL" id="RDX60926.1"/>
    </source>
</evidence>